<dbReference type="SUPFAM" id="SSF51905">
    <property type="entry name" value="FAD/NAD(P)-binding domain"/>
    <property type="match status" value="1"/>
</dbReference>
<dbReference type="InterPro" id="IPR036188">
    <property type="entry name" value="FAD/NAD-bd_sf"/>
</dbReference>
<evidence type="ECO:0000313" key="5">
    <source>
        <dbReference type="Proteomes" id="UP001365542"/>
    </source>
</evidence>
<dbReference type="InterPro" id="IPR007867">
    <property type="entry name" value="GMC_OxRtase_C"/>
</dbReference>
<dbReference type="PANTHER" id="PTHR11552:SF78">
    <property type="entry name" value="GLUCOSE-METHANOL-CHOLINE OXIDOREDUCTASE N-TERMINAL DOMAIN-CONTAINING PROTEIN"/>
    <property type="match status" value="1"/>
</dbReference>
<organism evidence="4 5">
    <name type="scientific">Orbilia ellipsospora</name>
    <dbReference type="NCBI Taxonomy" id="2528407"/>
    <lineage>
        <taxon>Eukaryota</taxon>
        <taxon>Fungi</taxon>
        <taxon>Dikarya</taxon>
        <taxon>Ascomycota</taxon>
        <taxon>Pezizomycotina</taxon>
        <taxon>Orbiliomycetes</taxon>
        <taxon>Orbiliales</taxon>
        <taxon>Orbiliaceae</taxon>
        <taxon>Orbilia</taxon>
    </lineage>
</organism>
<dbReference type="Gene3D" id="3.50.50.60">
    <property type="entry name" value="FAD/NAD(P)-binding domain"/>
    <property type="match status" value="1"/>
</dbReference>
<dbReference type="Gene3D" id="3.30.560.10">
    <property type="entry name" value="Glucose Oxidase, domain 3"/>
    <property type="match status" value="1"/>
</dbReference>
<dbReference type="PIRSF" id="PIRSF000137">
    <property type="entry name" value="Alcohol_oxidase"/>
    <property type="match status" value="1"/>
</dbReference>
<evidence type="ECO:0000256" key="1">
    <source>
        <dbReference type="ARBA" id="ARBA00010790"/>
    </source>
</evidence>
<evidence type="ECO:0000256" key="2">
    <source>
        <dbReference type="PIRSR" id="PIRSR000137-2"/>
    </source>
</evidence>
<keyword evidence="5" id="KW-1185">Reference proteome</keyword>
<dbReference type="SUPFAM" id="SSF54373">
    <property type="entry name" value="FAD-linked reductases, C-terminal domain"/>
    <property type="match status" value="1"/>
</dbReference>
<dbReference type="Pfam" id="PF00732">
    <property type="entry name" value="GMC_oxred_N"/>
    <property type="match status" value="1"/>
</dbReference>
<dbReference type="PROSITE" id="PS51257">
    <property type="entry name" value="PROKAR_LIPOPROTEIN"/>
    <property type="match status" value="1"/>
</dbReference>
<dbReference type="EMBL" id="JAVHJO010000006">
    <property type="protein sequence ID" value="KAK6539153.1"/>
    <property type="molecule type" value="Genomic_DNA"/>
</dbReference>
<dbReference type="Proteomes" id="UP001365542">
    <property type="component" value="Unassembled WGS sequence"/>
</dbReference>
<dbReference type="PROSITE" id="PS00624">
    <property type="entry name" value="GMC_OXRED_2"/>
    <property type="match status" value="1"/>
</dbReference>
<evidence type="ECO:0000313" key="4">
    <source>
        <dbReference type="EMBL" id="KAK6539153.1"/>
    </source>
</evidence>
<dbReference type="PANTHER" id="PTHR11552">
    <property type="entry name" value="GLUCOSE-METHANOL-CHOLINE GMC OXIDOREDUCTASE"/>
    <property type="match status" value="1"/>
</dbReference>
<dbReference type="AlphaFoldDB" id="A0AAV9XAM7"/>
<sequence>MTKLSNDSTTVPNEVDIIIAGGGAAGCTIAARLAKAAPSLSILVIESGINNKDLPQVVNPALYLTNLAPDSKTATFHVGNASEHLNGRELIVPVGGCLGGGSSINFMMYTRGQGIDYDDWNTDGWSQKDLIPLLQKTETYHNPDPRINKSVHGYQGDYQVSRSGYVSMGLQEDIFRVAGEIGMKVAPDANDLKEANAFAPWQRWVDPKSGRRQDSAHVMVHPLLEAGTTGLQVLTEHKVLKVLTENGRAVGVEFVPNIGTAQMVTPATEAVATPKSVRARKLVVVSAGALGSPCILERSGIGRKDVLSKVGIPIVSEVPGVGENYQDHNLFLNVYTANAEPSDSFDPFLDGRRSFDDEIAALSNTDLETPRYAAWNGLDVAGKVRLTQSELERTPEAFRALYERDYANRPERPLMVIPMVQAFLGDHAVVPQAQYLTAACFTSYPYARGSIHITGKNASDKLDFDTGMLNNPFDLEALVQGYKRQREIVRRSKYFAGPEGIILGPKFPETGKAFKWDWPTENGALTPYTEEDDEAVKDFIRNVVATTWHSCGTCAMKKKEEGGVLDSRLNVYGVEGLKVADLSIIPSNVSGNTYSTALLIGEKASCLIAEELGIEGF</sequence>
<protein>
    <recommendedName>
        <fullName evidence="3">Glucose-methanol-choline oxidoreductase N-terminal domain-containing protein</fullName>
    </recommendedName>
</protein>
<accession>A0AAV9XAM7</accession>
<gene>
    <name evidence="4" type="ORF">TWF694_009397</name>
</gene>
<comment type="similarity">
    <text evidence="1">Belongs to the GMC oxidoreductase family.</text>
</comment>
<keyword evidence="2" id="KW-0285">Flavoprotein</keyword>
<comment type="cofactor">
    <cofactor evidence="2">
        <name>FAD</name>
        <dbReference type="ChEBI" id="CHEBI:57692"/>
    </cofactor>
</comment>
<feature type="binding site" evidence="2">
    <location>
        <position position="239"/>
    </location>
    <ligand>
        <name>FAD</name>
        <dbReference type="ChEBI" id="CHEBI:57692"/>
    </ligand>
</feature>
<comment type="caution">
    <text evidence="4">The sequence shown here is derived from an EMBL/GenBank/DDBJ whole genome shotgun (WGS) entry which is preliminary data.</text>
</comment>
<reference evidence="4 5" key="1">
    <citation type="submission" date="2019-10" db="EMBL/GenBank/DDBJ databases">
        <authorList>
            <person name="Palmer J.M."/>
        </authorList>
    </citation>
    <scope>NUCLEOTIDE SEQUENCE [LARGE SCALE GENOMIC DNA]</scope>
    <source>
        <strain evidence="4 5">TWF694</strain>
    </source>
</reference>
<dbReference type="InterPro" id="IPR000172">
    <property type="entry name" value="GMC_OxRdtase_N"/>
</dbReference>
<dbReference type="GO" id="GO:0016614">
    <property type="term" value="F:oxidoreductase activity, acting on CH-OH group of donors"/>
    <property type="evidence" value="ECO:0007669"/>
    <property type="project" value="InterPro"/>
</dbReference>
<feature type="binding site" evidence="2">
    <location>
        <begin position="548"/>
        <end position="549"/>
    </location>
    <ligand>
        <name>FAD</name>
        <dbReference type="ChEBI" id="CHEBI:57692"/>
    </ligand>
</feature>
<proteinExistence type="inferred from homology"/>
<name>A0AAV9XAM7_9PEZI</name>
<evidence type="ECO:0000259" key="3">
    <source>
        <dbReference type="PROSITE" id="PS00624"/>
    </source>
</evidence>
<dbReference type="GO" id="GO:0050660">
    <property type="term" value="F:flavin adenine dinucleotide binding"/>
    <property type="evidence" value="ECO:0007669"/>
    <property type="project" value="InterPro"/>
</dbReference>
<keyword evidence="2" id="KW-0274">FAD</keyword>
<dbReference type="Pfam" id="PF05199">
    <property type="entry name" value="GMC_oxred_C"/>
    <property type="match status" value="1"/>
</dbReference>
<feature type="domain" description="Glucose-methanol-choline oxidoreductase N-terminal" evidence="3">
    <location>
        <begin position="288"/>
        <end position="302"/>
    </location>
</feature>
<dbReference type="InterPro" id="IPR012132">
    <property type="entry name" value="GMC_OxRdtase"/>
</dbReference>